<gene>
    <name evidence="3" type="ORF">PENTCL1PPCAC_3056</name>
</gene>
<dbReference type="GO" id="GO:0005789">
    <property type="term" value="C:endoplasmic reticulum membrane"/>
    <property type="evidence" value="ECO:0007669"/>
    <property type="project" value="TreeGrafter"/>
</dbReference>
<feature type="transmembrane region" description="Helical" evidence="1">
    <location>
        <begin position="129"/>
        <end position="149"/>
    </location>
</feature>
<dbReference type="InterPro" id="IPR019402">
    <property type="entry name" value="CWH43_N"/>
</dbReference>
<dbReference type="PANTHER" id="PTHR12892">
    <property type="entry name" value="FGF RECEPTOR ACTIVATING PROTEIN 1"/>
    <property type="match status" value="1"/>
</dbReference>
<dbReference type="PANTHER" id="PTHR12892:SF15">
    <property type="entry name" value="POST-GPI ATTACHMENT TO PROTEINS FACTOR 2-LIKE"/>
    <property type="match status" value="1"/>
</dbReference>
<evidence type="ECO:0000259" key="2">
    <source>
        <dbReference type="Pfam" id="PF10277"/>
    </source>
</evidence>
<organism evidence="3 4">
    <name type="scientific">Pristionchus entomophagus</name>
    <dbReference type="NCBI Taxonomy" id="358040"/>
    <lineage>
        <taxon>Eukaryota</taxon>
        <taxon>Metazoa</taxon>
        <taxon>Ecdysozoa</taxon>
        <taxon>Nematoda</taxon>
        <taxon>Chromadorea</taxon>
        <taxon>Rhabditida</taxon>
        <taxon>Rhabditina</taxon>
        <taxon>Diplogasteromorpha</taxon>
        <taxon>Diplogasteroidea</taxon>
        <taxon>Neodiplogasteridae</taxon>
        <taxon>Pristionchus</taxon>
    </lineage>
</organism>
<reference evidence="3" key="1">
    <citation type="submission" date="2023-10" db="EMBL/GenBank/DDBJ databases">
        <title>Genome assembly of Pristionchus species.</title>
        <authorList>
            <person name="Yoshida K."/>
            <person name="Sommer R.J."/>
        </authorList>
    </citation>
    <scope>NUCLEOTIDE SEQUENCE</scope>
    <source>
        <strain evidence="3">RS0144</strain>
    </source>
</reference>
<keyword evidence="1" id="KW-0472">Membrane</keyword>
<dbReference type="GO" id="GO:0006506">
    <property type="term" value="P:GPI anchor biosynthetic process"/>
    <property type="evidence" value="ECO:0007669"/>
    <property type="project" value="TreeGrafter"/>
</dbReference>
<feature type="transmembrane region" description="Helical" evidence="1">
    <location>
        <begin position="67"/>
        <end position="89"/>
    </location>
</feature>
<evidence type="ECO:0000313" key="3">
    <source>
        <dbReference type="EMBL" id="GMS80881.1"/>
    </source>
</evidence>
<dbReference type="Pfam" id="PF10277">
    <property type="entry name" value="Frag1"/>
    <property type="match status" value="1"/>
</dbReference>
<feature type="non-terminal residue" evidence="3">
    <location>
        <position position="1"/>
    </location>
</feature>
<dbReference type="GO" id="GO:0000139">
    <property type="term" value="C:Golgi membrane"/>
    <property type="evidence" value="ECO:0007669"/>
    <property type="project" value="InterPro"/>
</dbReference>
<evidence type="ECO:0000313" key="4">
    <source>
        <dbReference type="Proteomes" id="UP001432027"/>
    </source>
</evidence>
<dbReference type="AlphaFoldDB" id="A0AAV5SC41"/>
<evidence type="ECO:0000256" key="1">
    <source>
        <dbReference type="SAM" id="Phobius"/>
    </source>
</evidence>
<keyword evidence="4" id="KW-1185">Reference proteome</keyword>
<proteinExistence type="predicted"/>
<sequence>TFLFQRERLSKFTIPGCPNSTSPVYPVSYVIGVWEPQRLIWQAIMIHQFPARVLIGYISYQYFGPQLLKIISGVLYVIEIIALPAVSIVHIDANFLIHATLFALWLISFNFNFLFLSTMLRNQAIQRRILFRCAFTSKMILFFISFNISVSTGFFYPYATIVQLATLQLSYAVFCLSIFWLA</sequence>
<accession>A0AAV5SC41</accession>
<protein>
    <recommendedName>
        <fullName evidence="2">CWH43-like N-terminal domain-containing protein</fullName>
    </recommendedName>
</protein>
<feature type="transmembrane region" description="Helical" evidence="1">
    <location>
        <begin position="95"/>
        <end position="117"/>
    </location>
</feature>
<name>A0AAV5SC41_9BILA</name>
<feature type="transmembrane region" description="Helical" evidence="1">
    <location>
        <begin position="155"/>
        <end position="181"/>
    </location>
</feature>
<feature type="domain" description="CWH43-like N-terminal" evidence="2">
    <location>
        <begin position="26"/>
        <end position="165"/>
    </location>
</feature>
<dbReference type="InterPro" id="IPR039545">
    <property type="entry name" value="PGAP2"/>
</dbReference>
<dbReference type="Proteomes" id="UP001432027">
    <property type="component" value="Unassembled WGS sequence"/>
</dbReference>
<comment type="caution">
    <text evidence="3">The sequence shown here is derived from an EMBL/GenBank/DDBJ whole genome shotgun (WGS) entry which is preliminary data.</text>
</comment>
<keyword evidence="1" id="KW-0812">Transmembrane</keyword>
<dbReference type="EMBL" id="BTSX01000001">
    <property type="protein sequence ID" value="GMS80881.1"/>
    <property type="molecule type" value="Genomic_DNA"/>
</dbReference>
<keyword evidence="1" id="KW-1133">Transmembrane helix</keyword>